<evidence type="ECO:0000256" key="1">
    <source>
        <dbReference type="SAM" id="SignalP"/>
    </source>
</evidence>
<feature type="signal peptide" evidence="1">
    <location>
        <begin position="1"/>
        <end position="20"/>
    </location>
</feature>
<accession>E3BQP4</accession>
<dbReference type="EMBL" id="AEIU01000125">
    <property type="protein sequence ID" value="EFP94630.1"/>
    <property type="molecule type" value="Genomic_DNA"/>
</dbReference>
<feature type="chain" id="PRO_5003167294" evidence="1">
    <location>
        <begin position="21"/>
        <end position="218"/>
    </location>
</feature>
<reference evidence="2 3" key="1">
    <citation type="journal article" date="2012" name="Int. J. Syst. Evol. Microbiol.">
        <title>Vibrio caribbeanicus sp. nov., isolated from the marine sponge Scleritoderma cyanea.</title>
        <authorList>
            <person name="Hoffmann M."/>
            <person name="Monday S.R."/>
            <person name="Allard M.W."/>
            <person name="Strain E.A."/>
            <person name="Whittaker P."/>
            <person name="Naum M."/>
            <person name="McCarthy P.J."/>
            <person name="Lopez J.V."/>
            <person name="Fischer M."/>
            <person name="Brown E.W."/>
        </authorList>
    </citation>
    <scope>NUCLEOTIDE SEQUENCE [LARGE SCALE GENOMIC DNA]</scope>
    <source>
        <strain evidence="2 3">ATCC BAA-2122</strain>
    </source>
</reference>
<gene>
    <name evidence="2" type="ORF">VIBC2010_16434</name>
</gene>
<name>E3BQP4_9VIBR</name>
<sequence>MLNKSILCTALTCFSLLSHANTGDINSEISEINSDPVRIYYFFNSGVHPFEYTTYHSWGSNAQYCRIQGGSYNKSVADSGKQRFNVAFGRQMWVLTCFGSMGDQARSVSWTNNPGRFVADGTLESSILKKDDLVNNYNIDLSELNLDHEYFDVEVGDFDSNSFDDIAIVDKYSKKLYIYTSDENGTLELSHKQDSVSSFDKIESLELYNGKLIKVNIK</sequence>
<dbReference type="OrthoDB" id="9924751at2"/>
<evidence type="ECO:0000313" key="3">
    <source>
        <dbReference type="Proteomes" id="UP000002943"/>
    </source>
</evidence>
<keyword evidence="1" id="KW-0732">Signal</keyword>
<protein>
    <submittedName>
        <fullName evidence="2">Uncharacterized protein</fullName>
    </submittedName>
</protein>
<keyword evidence="3" id="KW-1185">Reference proteome</keyword>
<dbReference type="RefSeq" id="WP_009603538.1">
    <property type="nucleotide sequence ID" value="NZ_AEIU01000125.1"/>
</dbReference>
<dbReference type="Proteomes" id="UP000002943">
    <property type="component" value="Unassembled WGS sequence"/>
</dbReference>
<organism evidence="2 3">
    <name type="scientific">Vibrio caribbeanicus ATCC BAA-2122</name>
    <dbReference type="NCBI Taxonomy" id="796620"/>
    <lineage>
        <taxon>Bacteria</taxon>
        <taxon>Pseudomonadati</taxon>
        <taxon>Pseudomonadota</taxon>
        <taxon>Gammaproteobacteria</taxon>
        <taxon>Vibrionales</taxon>
        <taxon>Vibrionaceae</taxon>
        <taxon>Vibrio</taxon>
    </lineage>
</organism>
<evidence type="ECO:0000313" key="2">
    <source>
        <dbReference type="EMBL" id="EFP94630.1"/>
    </source>
</evidence>
<proteinExistence type="predicted"/>
<comment type="caution">
    <text evidence="2">The sequence shown here is derived from an EMBL/GenBank/DDBJ whole genome shotgun (WGS) entry which is preliminary data.</text>
</comment>
<dbReference type="AlphaFoldDB" id="E3BQP4"/>